<accession>A0A1E7QWK1</accession>
<feature type="domain" description="UspA" evidence="3">
    <location>
        <begin position="3"/>
        <end position="146"/>
    </location>
</feature>
<sequence>MSFQHILVPIDGSTTSYAAVSKAAELAKAFDSKVTAICVLSLDPFFGVEFINTQDMLETAVKQAHEEVARILTEAKQKFAEYGLVVDTKVIEGNEINKAIVEAAKELQTDLVVIGSHGRKGLKKFVLGSVAQSILGEISVPVLVVRE</sequence>
<organism evidence="4 5">
    <name type="scientific">Acinetobacter qingfengensis</name>
    <dbReference type="NCBI Taxonomy" id="1262585"/>
    <lineage>
        <taxon>Bacteria</taxon>
        <taxon>Pseudomonadati</taxon>
        <taxon>Pseudomonadota</taxon>
        <taxon>Gammaproteobacteria</taxon>
        <taxon>Moraxellales</taxon>
        <taxon>Moraxellaceae</taxon>
        <taxon>Acinetobacter</taxon>
    </lineage>
</organism>
<dbReference type="STRING" id="1262585.BJI46_06995"/>
<protein>
    <recommendedName>
        <fullName evidence="2">Universal stress protein</fullName>
    </recommendedName>
</protein>
<dbReference type="Gene3D" id="3.40.50.620">
    <property type="entry name" value="HUPs"/>
    <property type="match status" value="1"/>
</dbReference>
<name>A0A1E7QWK1_9GAMM</name>
<dbReference type="InterPro" id="IPR006015">
    <property type="entry name" value="Universal_stress_UspA"/>
</dbReference>
<comment type="caution">
    <text evidence="4">The sequence shown here is derived from an EMBL/GenBank/DDBJ whole genome shotgun (WGS) entry which is preliminary data.</text>
</comment>
<dbReference type="SUPFAM" id="SSF52402">
    <property type="entry name" value="Adenine nucleotide alpha hydrolases-like"/>
    <property type="match status" value="1"/>
</dbReference>
<comment type="similarity">
    <text evidence="1 2">Belongs to the universal stress protein A family.</text>
</comment>
<dbReference type="PANTHER" id="PTHR46268:SF15">
    <property type="entry name" value="UNIVERSAL STRESS PROTEIN HP_0031"/>
    <property type="match status" value="1"/>
</dbReference>
<reference evidence="4 5" key="1">
    <citation type="submission" date="2016-09" db="EMBL/GenBank/DDBJ databases">
        <authorList>
            <person name="Capua I."/>
            <person name="De Benedictis P."/>
            <person name="Joannis T."/>
            <person name="Lombin L.H."/>
            <person name="Cattoli G."/>
        </authorList>
    </citation>
    <scope>NUCLEOTIDE SEQUENCE [LARGE SCALE GENOMIC DNA]</scope>
    <source>
        <strain evidence="4 5">ANC 4671</strain>
    </source>
</reference>
<dbReference type="InterPro" id="IPR014729">
    <property type="entry name" value="Rossmann-like_a/b/a_fold"/>
</dbReference>
<dbReference type="PIRSF" id="PIRSF006276">
    <property type="entry name" value="UspA"/>
    <property type="match status" value="1"/>
</dbReference>
<evidence type="ECO:0000313" key="5">
    <source>
        <dbReference type="Proteomes" id="UP000185895"/>
    </source>
</evidence>
<dbReference type="Pfam" id="PF00582">
    <property type="entry name" value="Usp"/>
    <property type="match status" value="1"/>
</dbReference>
<dbReference type="Proteomes" id="UP000185895">
    <property type="component" value="Unassembled WGS sequence"/>
</dbReference>
<dbReference type="AlphaFoldDB" id="A0A1E7QWK1"/>
<comment type="subcellular location">
    <subcellularLocation>
        <location evidence="2">Cytoplasm</location>
    </subcellularLocation>
</comment>
<dbReference type="OrthoDB" id="9792500at2"/>
<dbReference type="GO" id="GO:0005737">
    <property type="term" value="C:cytoplasm"/>
    <property type="evidence" value="ECO:0007669"/>
    <property type="project" value="UniProtKB-SubCell"/>
</dbReference>
<dbReference type="EMBL" id="MKKK01000074">
    <property type="protein sequence ID" value="OEY91475.1"/>
    <property type="molecule type" value="Genomic_DNA"/>
</dbReference>
<evidence type="ECO:0000313" key="4">
    <source>
        <dbReference type="EMBL" id="OEY91475.1"/>
    </source>
</evidence>
<keyword evidence="5" id="KW-1185">Reference proteome</keyword>
<evidence type="ECO:0000256" key="1">
    <source>
        <dbReference type="ARBA" id="ARBA00008791"/>
    </source>
</evidence>
<dbReference type="InterPro" id="IPR006016">
    <property type="entry name" value="UspA"/>
</dbReference>
<dbReference type="PRINTS" id="PR01438">
    <property type="entry name" value="UNVRSLSTRESS"/>
</dbReference>
<dbReference type="PANTHER" id="PTHR46268">
    <property type="entry name" value="STRESS RESPONSE PROTEIN NHAX"/>
    <property type="match status" value="1"/>
</dbReference>
<evidence type="ECO:0000256" key="2">
    <source>
        <dbReference type="PIRNR" id="PIRNR006276"/>
    </source>
</evidence>
<gene>
    <name evidence="4" type="ORF">BJI46_06995</name>
</gene>
<dbReference type="CDD" id="cd00293">
    <property type="entry name" value="USP-like"/>
    <property type="match status" value="1"/>
</dbReference>
<proteinExistence type="inferred from homology"/>
<evidence type="ECO:0000259" key="3">
    <source>
        <dbReference type="Pfam" id="PF00582"/>
    </source>
</evidence>
<dbReference type="RefSeq" id="WP_070071090.1">
    <property type="nucleotide sequence ID" value="NZ_MKKK01000074.1"/>
</dbReference>
<keyword evidence="2" id="KW-0963">Cytoplasm</keyword>